<dbReference type="InterPro" id="IPR029062">
    <property type="entry name" value="Class_I_gatase-like"/>
</dbReference>
<dbReference type="Pfam" id="PF03099">
    <property type="entry name" value="BPL_LplA_LipB"/>
    <property type="match status" value="1"/>
</dbReference>
<keyword evidence="5" id="KW-1185">Reference proteome</keyword>
<feature type="domain" description="BPL/LPL catalytic" evidence="3">
    <location>
        <begin position="372"/>
        <end position="583"/>
    </location>
</feature>
<comment type="similarity">
    <text evidence="1">Belongs to the biotin--protein ligase family.</text>
</comment>
<dbReference type="PROSITE" id="PS51733">
    <property type="entry name" value="BPL_LPL_CATALYTIC"/>
    <property type="match status" value="1"/>
</dbReference>
<evidence type="ECO:0000313" key="4">
    <source>
        <dbReference type="EMBL" id="QSL64217.1"/>
    </source>
</evidence>
<dbReference type="AlphaFoldDB" id="A0A899G6L6"/>
<dbReference type="InterPro" id="IPR019197">
    <property type="entry name" value="Biotin-prot_ligase_N"/>
</dbReference>
<keyword evidence="2" id="KW-0436">Ligase</keyword>
<dbReference type="SUPFAM" id="SSF52317">
    <property type="entry name" value="Class I glutamine amidotransferase-like"/>
    <property type="match status" value="1"/>
</dbReference>
<organism evidence="4 5">
    <name type="scientific">Pneumocystis wakefieldiae</name>
    <dbReference type="NCBI Taxonomy" id="38082"/>
    <lineage>
        <taxon>Eukaryota</taxon>
        <taxon>Fungi</taxon>
        <taxon>Dikarya</taxon>
        <taxon>Ascomycota</taxon>
        <taxon>Taphrinomycotina</taxon>
        <taxon>Pneumocystomycetes</taxon>
        <taxon>Pneumocystaceae</taxon>
        <taxon>Pneumocystis</taxon>
    </lineage>
</organism>
<dbReference type="Pfam" id="PF09825">
    <property type="entry name" value="BPL_N"/>
    <property type="match status" value="1"/>
</dbReference>
<dbReference type="PANTHER" id="PTHR12835:SF5">
    <property type="entry name" value="BIOTIN--PROTEIN LIGASE"/>
    <property type="match status" value="1"/>
</dbReference>
<accession>A0A899G6L6</accession>
<dbReference type="OrthoDB" id="10250105at2759"/>
<dbReference type="GO" id="GO:0005737">
    <property type="term" value="C:cytoplasm"/>
    <property type="evidence" value="ECO:0007669"/>
    <property type="project" value="TreeGrafter"/>
</dbReference>
<dbReference type="SUPFAM" id="SSF55681">
    <property type="entry name" value="Class II aaRS and biotin synthetases"/>
    <property type="match status" value="1"/>
</dbReference>
<evidence type="ECO:0000256" key="1">
    <source>
        <dbReference type="ARBA" id="ARBA00009934"/>
    </source>
</evidence>
<dbReference type="Proteomes" id="UP000663699">
    <property type="component" value="Chromosome 1"/>
</dbReference>
<protein>
    <recommendedName>
        <fullName evidence="3">BPL/LPL catalytic domain-containing protein</fullName>
    </recommendedName>
</protein>
<dbReference type="PANTHER" id="PTHR12835">
    <property type="entry name" value="BIOTIN PROTEIN LIGASE"/>
    <property type="match status" value="1"/>
</dbReference>
<evidence type="ECO:0000259" key="3">
    <source>
        <dbReference type="PROSITE" id="PS51733"/>
    </source>
</evidence>
<dbReference type="InterPro" id="IPR045864">
    <property type="entry name" value="aa-tRNA-synth_II/BPL/LPL"/>
</dbReference>
<dbReference type="InterPro" id="IPR004143">
    <property type="entry name" value="BPL_LPL_catalytic"/>
</dbReference>
<evidence type="ECO:0000256" key="2">
    <source>
        <dbReference type="ARBA" id="ARBA00022598"/>
    </source>
</evidence>
<proteinExistence type="inferred from homology"/>
<reference evidence="4" key="1">
    <citation type="submission" date="2020-06" db="EMBL/GenBank/DDBJ databases">
        <title>Genomes of multiple members of Pneumocystis genus reveal paths to human pathogen Pneumocystis jirovecii.</title>
        <authorList>
            <person name="Cisse O.H."/>
            <person name="Ma L."/>
            <person name="Dekker J."/>
            <person name="Khil P."/>
            <person name="Jo J."/>
            <person name="Brenchley J."/>
            <person name="Blair R."/>
            <person name="Pahar B."/>
            <person name="Chabe M."/>
            <person name="Van Rompay K.A."/>
            <person name="Keesler R."/>
            <person name="Sukura A."/>
            <person name="Hirsch V."/>
            <person name="Kutty G."/>
            <person name="Liu Y."/>
            <person name="Peng L."/>
            <person name="Chen J."/>
            <person name="Song J."/>
            <person name="Weissenbacher-Lang C."/>
            <person name="Xu J."/>
            <person name="Upham N.S."/>
            <person name="Stajich J.E."/>
            <person name="Cuomo C.A."/>
            <person name="Cushion M.T."/>
            <person name="Kovacs J.A."/>
        </authorList>
    </citation>
    <scope>NUCLEOTIDE SEQUENCE</scope>
    <source>
        <strain evidence="4">2A</strain>
    </source>
</reference>
<dbReference type="NCBIfam" id="TIGR00121">
    <property type="entry name" value="birA_ligase"/>
    <property type="match status" value="1"/>
</dbReference>
<sequence length="661" mass="75512">MEILIYTDTETSKLSLQQTFSIFHNLLGSFYLIEKADKSYLEQRATLDNVALFIMPDSQNNHYSNGLGEIVDEKILEYLKNGGKYLGIAAGGYYASAYTEIQSNITQKKEKKSTKFVIFPGIAQSIDFSKFISFNNGGKHLALIHIEDESYKHENDLYYYHTGISFVNADQFLNTRILATYKEINPNTKTPSNAAIIHCKIGKGDAVLFGVRPEFSEFSTDLKDNTYSYLENFDRLLLFENNRTMFLRHILQSLGLKTTSKPIISSVITDLHLFSKFSDLVKEMTNNLYNISEIINGESVIRCENDSFCLQESSTYAFNQNPLNNFHDYNYEISPKNIKIHENLPIISEIPFFNHEIYFKDLLASRTMEKDKKYMGNIILYGETVSSSQTLLEKNLKLLRVLPTGFVFVATQQIAGRGRKNNVWISPQGVLAYSLIIRQPEYLILSSIVFVQYLVSLAIVEAIKTYDSHYNELDIHIKWPNDICVKKPEEDTIEPSFVLNGIGYIKIGGILINCKHIDNEFLMIIGCGINVNNFIPTASLEMIIKTLNAKKKVTKQPLLSEITQEKLLARIMTKLETMYYEFCLNNGFKLFEQQYYKYWLHTGQIITLEDNSRAIITGINPIHGGLNAEGIENGKRNGKISELYPDSNSFDMIKGLIKKKV</sequence>
<gene>
    <name evidence="4" type="ORF">MERGE_000372</name>
</gene>
<dbReference type="EMBL" id="CP054532">
    <property type="protein sequence ID" value="QSL64217.1"/>
    <property type="molecule type" value="Genomic_DNA"/>
</dbReference>
<evidence type="ECO:0000313" key="5">
    <source>
        <dbReference type="Proteomes" id="UP000663699"/>
    </source>
</evidence>
<name>A0A899G6L6_9ASCO</name>
<dbReference type="InterPro" id="IPR004408">
    <property type="entry name" value="Biotin_CoA_COase_ligase"/>
</dbReference>
<dbReference type="GO" id="GO:0004077">
    <property type="term" value="F:biotin--[biotin carboxyl-carrier protein] ligase activity"/>
    <property type="evidence" value="ECO:0007669"/>
    <property type="project" value="InterPro"/>
</dbReference>
<dbReference type="Gene3D" id="3.30.930.10">
    <property type="entry name" value="Bira Bifunctional Protein, Domain 2"/>
    <property type="match status" value="1"/>
</dbReference>